<feature type="compositionally biased region" description="Basic and acidic residues" evidence="1">
    <location>
        <begin position="447"/>
        <end position="461"/>
    </location>
</feature>
<evidence type="ECO:0000259" key="2">
    <source>
        <dbReference type="Pfam" id="PF10650"/>
    </source>
</evidence>
<feature type="compositionally biased region" description="Polar residues" evidence="1">
    <location>
        <begin position="852"/>
        <end position="865"/>
    </location>
</feature>
<dbReference type="STRING" id="2070753.A0A3A2ZKV6"/>
<dbReference type="EMBL" id="MVGC01000538">
    <property type="protein sequence ID" value="RJE18515.1"/>
    <property type="molecule type" value="Genomic_DNA"/>
</dbReference>
<feature type="domain" description="Putative zinc-finger" evidence="2">
    <location>
        <begin position="1113"/>
        <end position="1134"/>
    </location>
</feature>
<feature type="compositionally biased region" description="Basic and acidic residues" evidence="1">
    <location>
        <begin position="305"/>
        <end position="333"/>
    </location>
</feature>
<dbReference type="AlphaFoldDB" id="A0A3A2ZKV6"/>
<feature type="compositionally biased region" description="Polar residues" evidence="1">
    <location>
        <begin position="161"/>
        <end position="174"/>
    </location>
</feature>
<keyword evidence="4" id="KW-1185">Reference proteome</keyword>
<name>A0A3A2ZKV6_9EURO</name>
<feature type="compositionally biased region" description="Polar residues" evidence="1">
    <location>
        <begin position="702"/>
        <end position="713"/>
    </location>
</feature>
<evidence type="ECO:0000313" key="3">
    <source>
        <dbReference type="EMBL" id="RJE18515.1"/>
    </source>
</evidence>
<feature type="compositionally biased region" description="Polar residues" evidence="1">
    <location>
        <begin position="84"/>
        <end position="95"/>
    </location>
</feature>
<feature type="compositionally biased region" description="Low complexity" evidence="1">
    <location>
        <begin position="885"/>
        <end position="897"/>
    </location>
</feature>
<gene>
    <name evidence="3" type="ORF">PHISCL_09147</name>
</gene>
<accession>A0A3A2ZKV6</accession>
<evidence type="ECO:0000313" key="4">
    <source>
        <dbReference type="Proteomes" id="UP000266188"/>
    </source>
</evidence>
<feature type="compositionally biased region" description="Polar residues" evidence="1">
    <location>
        <begin position="137"/>
        <end position="150"/>
    </location>
</feature>
<sequence length="1144" mass="124711">MHSLNYNNVDNSRPNSRVPDFNTQPSSLPPPPFPFMGHLPPQHFPQFGYPPAQMSPLNYPPMPLPSGHAQVDGPAEDTRMNRTTFGSQATNTPYFQQDLDREEGEVTDREAGRSLSRNAMPAAYTGQKRLEMDVEKSQNASNFPEASTTGVPDLEEGEAVSSISSNSTRDSGSPYNPPISLSAEPYDPRFPADPELRDQSQPLADHLSNEEKSASIPKDIGTHGDSVKLLAQLRLQAQGALLGLAPHNIRYKELVEEGINATVLRRLYEDVGIKVATSQHETTPIVQNVASRSDRPSIPSQPVEPTRDHVQKNQREAEKSQMGKGGDSEKHAQVDGATASLPTSAQSEPGKPLERKELIARMLAAKAAKTSGAPLPSKPGPAKESVAQASGADDGKTTTAISSDETVSREKENRVKEKNKAQTELARQRIEQLKKQGLMRNQPKPPADTRPETTLHQEDNIKQTPAIPSATQHPLPDRPPQPNLGNTTRLPGLFMTASEQFPSSEPSTWPDRSHSADPTRQPRVTRKRPRASDFDEPTTMPQGQFTQGADGADSRDRLVIDISDDEFYGDDQNDIEMDTTNDRGPRAACTMPSSDLKASSAQNYPPQTELPSQKPFSSVNSVNSMSGTPQTWSSLDEEHLRQKDLAIREMRRKIAELEQRKKPKPTPSPQSSASSLDGHNDKTDTRLAGISPSAPVIAAGTHTPSNDNIASNGISNGLPTQMLASMNALQLEKLRSNYLRKQEIVAGLPSLDAEILRSQARLNEFKEQEQKLLSEIAKGNQGRQQLINELGALDLEINGLSLEDIEAAIRRCNTEAPRVPDNGEEDISASNAPVLQPQEQHAPCPAQDDVSPVQSLQPPIASHQSPPRRPEDVDGDVELGKEHSPSSVSESEGSAMDESSDSDSAEPASVDQEMSDVPGAPAAPAPSNLEDSEKLKAADQEDTSYMSSDHSHSLEHEHPHDAGIESDGGGPDKLVNQESLEEQTSRGSSVASEAYEPPEPENHVPAHPAHSFPSKSPGPVYSGDSGDPLDQAHSDKALTENVQDVDSHPREPLQIGLLDNEPRGDHAERKFTPYNSPLKYFKAYRYHPQYADEVSDGYRSLTYSHNIDPMRYLCPFEAAGGVCNDRSCEFQHFRDMSLSGASKP</sequence>
<reference evidence="4" key="1">
    <citation type="submission" date="2017-02" db="EMBL/GenBank/DDBJ databases">
        <authorList>
            <person name="Tafer H."/>
            <person name="Lopandic K."/>
        </authorList>
    </citation>
    <scope>NUCLEOTIDE SEQUENCE [LARGE SCALE GENOMIC DNA]</scope>
    <source>
        <strain evidence="4">CBS 366.77</strain>
    </source>
</reference>
<dbReference type="Pfam" id="PF10650">
    <property type="entry name" value="zf-C3H1"/>
    <property type="match status" value="1"/>
</dbReference>
<feature type="region of interest" description="Disordered" evidence="1">
    <location>
        <begin position="836"/>
        <end position="1069"/>
    </location>
</feature>
<feature type="region of interest" description="Disordered" evidence="1">
    <location>
        <begin position="290"/>
        <end position="713"/>
    </location>
</feature>
<feature type="compositionally biased region" description="Polar residues" evidence="1">
    <location>
        <begin position="497"/>
        <end position="507"/>
    </location>
</feature>
<dbReference type="InterPro" id="IPR019607">
    <property type="entry name" value="Putative_zinc-finger_domain"/>
</dbReference>
<feature type="region of interest" description="Disordered" evidence="1">
    <location>
        <begin position="84"/>
        <end position="199"/>
    </location>
</feature>
<feature type="region of interest" description="Disordered" evidence="1">
    <location>
        <begin position="1"/>
        <end position="41"/>
    </location>
</feature>
<organism evidence="3 4">
    <name type="scientific">Aspergillus sclerotialis</name>
    <dbReference type="NCBI Taxonomy" id="2070753"/>
    <lineage>
        <taxon>Eukaryota</taxon>
        <taxon>Fungi</taxon>
        <taxon>Dikarya</taxon>
        <taxon>Ascomycota</taxon>
        <taxon>Pezizomycotina</taxon>
        <taxon>Eurotiomycetes</taxon>
        <taxon>Eurotiomycetidae</taxon>
        <taxon>Eurotiales</taxon>
        <taxon>Aspergillaceae</taxon>
        <taxon>Aspergillus</taxon>
        <taxon>Aspergillus subgen. Polypaecilum</taxon>
    </lineage>
</organism>
<feature type="compositionally biased region" description="Basic and acidic residues" evidence="1">
    <location>
        <begin position="406"/>
        <end position="434"/>
    </location>
</feature>
<protein>
    <recommendedName>
        <fullName evidence="2">Putative zinc-finger domain-containing protein</fullName>
    </recommendedName>
</protein>
<feature type="compositionally biased region" description="Polar residues" evidence="1">
    <location>
        <begin position="591"/>
        <end position="634"/>
    </location>
</feature>
<feature type="compositionally biased region" description="Basic and acidic residues" evidence="1">
    <location>
        <begin position="949"/>
        <end position="963"/>
    </location>
</feature>
<dbReference type="OrthoDB" id="1922977at2759"/>
<feature type="compositionally biased region" description="Polar residues" evidence="1">
    <location>
        <begin position="1"/>
        <end position="15"/>
    </location>
</feature>
<feature type="compositionally biased region" description="Basic and acidic residues" evidence="1">
    <location>
        <begin position="868"/>
        <end position="884"/>
    </location>
</feature>
<feature type="compositionally biased region" description="Basic and acidic residues" evidence="1">
    <location>
        <begin position="1060"/>
        <end position="1069"/>
    </location>
</feature>
<dbReference type="Proteomes" id="UP000266188">
    <property type="component" value="Unassembled WGS sequence"/>
</dbReference>
<proteinExistence type="predicted"/>
<evidence type="ECO:0000256" key="1">
    <source>
        <dbReference type="SAM" id="MobiDB-lite"/>
    </source>
</evidence>
<feature type="compositionally biased region" description="Basic and acidic residues" evidence="1">
    <location>
        <begin position="636"/>
        <end position="660"/>
    </location>
</feature>
<feature type="compositionally biased region" description="Basic and acidic residues" evidence="1">
    <location>
        <begin position="186"/>
        <end position="198"/>
    </location>
</feature>
<feature type="compositionally biased region" description="Acidic residues" evidence="1">
    <location>
        <begin position="562"/>
        <end position="579"/>
    </location>
</feature>
<comment type="caution">
    <text evidence="3">The sequence shown here is derived from an EMBL/GenBank/DDBJ whole genome shotgun (WGS) entry which is preliminary data.</text>
</comment>